<dbReference type="SUPFAM" id="SSF49344">
    <property type="entry name" value="CBD9-like"/>
    <property type="match status" value="1"/>
</dbReference>
<keyword evidence="6" id="KW-1185">Reference proteome</keyword>
<dbReference type="PANTHER" id="PTHR47190">
    <property type="entry name" value="DEHYDROGENASE, PUTATIVE-RELATED"/>
    <property type="match status" value="1"/>
</dbReference>
<dbReference type="Gene3D" id="3.50.50.60">
    <property type="entry name" value="FAD/NAD(P)-binding domain"/>
    <property type="match status" value="1"/>
</dbReference>
<proteinExistence type="inferred from homology"/>
<dbReference type="Pfam" id="PF05199">
    <property type="entry name" value="GMC_oxred_C"/>
    <property type="match status" value="1"/>
</dbReference>
<dbReference type="Pfam" id="PF00732">
    <property type="entry name" value="GMC_oxred_N"/>
    <property type="match status" value="1"/>
</dbReference>
<dbReference type="Proteomes" id="UP001285441">
    <property type="component" value="Unassembled WGS sequence"/>
</dbReference>
<evidence type="ECO:0000256" key="2">
    <source>
        <dbReference type="RuleBase" id="RU003968"/>
    </source>
</evidence>
<reference evidence="5" key="1">
    <citation type="journal article" date="2023" name="Mol. Phylogenet. Evol.">
        <title>Genome-scale phylogeny and comparative genomics of the fungal order Sordariales.</title>
        <authorList>
            <person name="Hensen N."/>
            <person name="Bonometti L."/>
            <person name="Westerberg I."/>
            <person name="Brannstrom I.O."/>
            <person name="Guillou S."/>
            <person name="Cros-Aarteil S."/>
            <person name="Calhoun S."/>
            <person name="Haridas S."/>
            <person name="Kuo A."/>
            <person name="Mondo S."/>
            <person name="Pangilinan J."/>
            <person name="Riley R."/>
            <person name="LaButti K."/>
            <person name="Andreopoulos B."/>
            <person name="Lipzen A."/>
            <person name="Chen C."/>
            <person name="Yan M."/>
            <person name="Daum C."/>
            <person name="Ng V."/>
            <person name="Clum A."/>
            <person name="Steindorff A."/>
            <person name="Ohm R.A."/>
            <person name="Martin F."/>
            <person name="Silar P."/>
            <person name="Natvig D.O."/>
            <person name="Lalanne C."/>
            <person name="Gautier V."/>
            <person name="Ament-Velasquez S.L."/>
            <person name="Kruys A."/>
            <person name="Hutchinson M.I."/>
            <person name="Powell A.J."/>
            <person name="Barry K."/>
            <person name="Miller A.N."/>
            <person name="Grigoriev I.V."/>
            <person name="Debuchy R."/>
            <person name="Gladieux P."/>
            <person name="Hiltunen Thoren M."/>
            <person name="Johannesson H."/>
        </authorList>
    </citation>
    <scope>NUCLEOTIDE SEQUENCE</scope>
    <source>
        <strain evidence="5">CBS 232.78</strain>
    </source>
</reference>
<dbReference type="InterPro" id="IPR007867">
    <property type="entry name" value="GMC_OxRtase_C"/>
</dbReference>
<comment type="similarity">
    <text evidence="1 2">Belongs to the GMC oxidoreductase family.</text>
</comment>
<dbReference type="SUPFAM" id="SSF51905">
    <property type="entry name" value="FAD/NAD(P)-binding domain"/>
    <property type="match status" value="1"/>
</dbReference>
<dbReference type="PROSITE" id="PS00623">
    <property type="entry name" value="GMC_OXRED_1"/>
    <property type="match status" value="1"/>
</dbReference>
<keyword evidence="2" id="KW-0274">FAD</keyword>
<dbReference type="GO" id="GO:0016614">
    <property type="term" value="F:oxidoreductase activity, acting on CH-OH group of donors"/>
    <property type="evidence" value="ECO:0007669"/>
    <property type="project" value="InterPro"/>
</dbReference>
<accession>A0AAE0P8J4</accession>
<name>A0AAE0P8J4_9PEZI</name>
<dbReference type="CDD" id="cd09630">
    <property type="entry name" value="CDH_like_cytochrome"/>
    <property type="match status" value="1"/>
</dbReference>
<dbReference type="EMBL" id="JAULSW010000001">
    <property type="protein sequence ID" value="KAK3395292.1"/>
    <property type="molecule type" value="Genomic_DNA"/>
</dbReference>
<keyword evidence="2" id="KW-0285">Flavoprotein</keyword>
<organism evidence="5 6">
    <name type="scientific">Podospora didyma</name>
    <dbReference type="NCBI Taxonomy" id="330526"/>
    <lineage>
        <taxon>Eukaryota</taxon>
        <taxon>Fungi</taxon>
        <taxon>Dikarya</taxon>
        <taxon>Ascomycota</taxon>
        <taxon>Pezizomycotina</taxon>
        <taxon>Sordariomycetes</taxon>
        <taxon>Sordariomycetidae</taxon>
        <taxon>Sordariales</taxon>
        <taxon>Podosporaceae</taxon>
        <taxon>Podospora</taxon>
    </lineage>
</organism>
<gene>
    <name evidence="5" type="ORF">B0H63DRAFT_66481</name>
</gene>
<sequence>MKFSRRSGAAAIAASLCLQQGAAQMLEGSYTDAATGIKFSTWGTPPSTDPATAVAPFTFGVALPSDALTKAADEYIGVLRCQIVDGALPGWCGLSHGESGQMTQALLLMAWPHKGQVYTSFRYTSGYNMPTPYTGNATLTQISSKISATEFELIYRCQGCLSWKQGSTTGSVSTTAGFLILGRAAAKAGLHNPSCPEKAFFGFHDNGYGQWGATLENATSTAYSSWAALATKTVAPDCTTVEPQPKPTDEPEAPVCVPAPEKTYDYIVVGGGAGGLPLADKLSQAGKSVLLIEKGPPSSGRWNGTMRPDWLKGTNLTRFDVPGLCNQIWVDSAGIACTDTDQMAGCVLGGGTAVNAGLWWKPNPRDWDYNFPAGWKSSDLVGATKRVFDRIPGTWHPSQDGKLYRQEGFNVLASGLNKTGWTEVIPNDSFDKKNHTFGHTTFMFSNGERGGPLATYLVSAYARDNFNLWTNTAVRRAIRTGSKVTGVELECLTNGGYSGVVNVSPKGGVIFSAGTFGSAKLLLRSGIGPEDQLNIVAGSADGKTLISKDQWINLPVGYNLIDHLDTDLIITHPDVVFYDFYEAWLTPNANDESAYLKNRSGILSQSAPNIGPMIWDEIKGSDGIVRQLQWTARVEGNDQITPSKNAMTLSQYLGTGVVSRGRMVITANLDTNVGLHPYLHNDYDKEAVIQGIKNLQAALNVIPNLEWVLPPPNTTVEAFVNNMIVSPSNRRSNHWMGTAKLGTDDGRTGGSAVVDLNTKVYGTDNLFVVDASIFPGMTTGNPSAMIVIASEQASQRILALGSKA</sequence>
<dbReference type="InterPro" id="IPR036188">
    <property type="entry name" value="FAD/NAD-bd_sf"/>
</dbReference>
<evidence type="ECO:0000259" key="4">
    <source>
        <dbReference type="PROSITE" id="PS00623"/>
    </source>
</evidence>
<dbReference type="Gene3D" id="2.60.40.1210">
    <property type="entry name" value="Cellobiose dehydrogenase, cytochrome domain"/>
    <property type="match status" value="1"/>
</dbReference>
<keyword evidence="3" id="KW-0732">Signal</keyword>
<protein>
    <recommendedName>
        <fullName evidence="4">Glucose-methanol-choline oxidoreductase N-terminal domain-containing protein</fullName>
    </recommendedName>
</protein>
<dbReference type="InterPro" id="IPR000172">
    <property type="entry name" value="GMC_OxRdtase_N"/>
</dbReference>
<dbReference type="Pfam" id="PF16010">
    <property type="entry name" value="CDH-cyt"/>
    <property type="match status" value="1"/>
</dbReference>
<comment type="caution">
    <text evidence="5">The sequence shown here is derived from an EMBL/GenBank/DDBJ whole genome shotgun (WGS) entry which is preliminary data.</text>
</comment>
<feature type="signal peptide" evidence="3">
    <location>
        <begin position="1"/>
        <end position="23"/>
    </location>
</feature>
<dbReference type="FunFam" id="2.60.40.1210:FF:000004">
    <property type="entry name" value="Cellobiose dehydrogenase"/>
    <property type="match status" value="1"/>
</dbReference>
<dbReference type="PANTHER" id="PTHR47190:SF2">
    <property type="entry name" value="CELLOBIOSE DEHYDROGENASE (AFU_ORTHOLOGUE AFUA_2G17620)"/>
    <property type="match status" value="1"/>
</dbReference>
<dbReference type="GO" id="GO:0050660">
    <property type="term" value="F:flavin adenine dinucleotide binding"/>
    <property type="evidence" value="ECO:0007669"/>
    <property type="project" value="InterPro"/>
</dbReference>
<evidence type="ECO:0000256" key="1">
    <source>
        <dbReference type="ARBA" id="ARBA00010790"/>
    </source>
</evidence>
<feature type="domain" description="Glucose-methanol-choline oxidoreductase N-terminal" evidence="4">
    <location>
        <begin position="345"/>
        <end position="368"/>
    </location>
</feature>
<dbReference type="SUPFAM" id="SSF54373">
    <property type="entry name" value="FAD-linked reductases, C-terminal domain"/>
    <property type="match status" value="1"/>
</dbReference>
<feature type="chain" id="PRO_5042215435" description="Glucose-methanol-choline oxidoreductase N-terminal domain-containing protein" evidence="3">
    <location>
        <begin position="24"/>
        <end position="804"/>
    </location>
</feature>
<dbReference type="InterPro" id="IPR053208">
    <property type="entry name" value="GMC_Oxidoreductase_CD"/>
</dbReference>
<evidence type="ECO:0000256" key="3">
    <source>
        <dbReference type="SAM" id="SignalP"/>
    </source>
</evidence>
<reference evidence="5" key="2">
    <citation type="submission" date="2023-06" db="EMBL/GenBank/DDBJ databases">
        <authorList>
            <consortium name="Lawrence Berkeley National Laboratory"/>
            <person name="Haridas S."/>
            <person name="Hensen N."/>
            <person name="Bonometti L."/>
            <person name="Westerberg I."/>
            <person name="Brannstrom I.O."/>
            <person name="Guillou S."/>
            <person name="Cros-Aarteil S."/>
            <person name="Calhoun S."/>
            <person name="Kuo A."/>
            <person name="Mondo S."/>
            <person name="Pangilinan J."/>
            <person name="Riley R."/>
            <person name="LaButti K."/>
            <person name="Andreopoulos B."/>
            <person name="Lipzen A."/>
            <person name="Chen C."/>
            <person name="Yanf M."/>
            <person name="Daum C."/>
            <person name="Ng V."/>
            <person name="Clum A."/>
            <person name="Steindorff A."/>
            <person name="Ohm R."/>
            <person name="Martin F."/>
            <person name="Silar P."/>
            <person name="Natvig D."/>
            <person name="Lalanne C."/>
            <person name="Gautier V."/>
            <person name="Ament-velasquez S.L."/>
            <person name="Kruys A."/>
            <person name="Hutchinson M.I."/>
            <person name="Powell A.J."/>
            <person name="Barry K."/>
            <person name="Miller A.N."/>
            <person name="Grigoriev I.V."/>
            <person name="Debuchy R."/>
            <person name="Gladieux P."/>
            <person name="Thoren M.H."/>
            <person name="Johannesson H."/>
        </authorList>
    </citation>
    <scope>NUCLEOTIDE SEQUENCE</scope>
    <source>
        <strain evidence="5">CBS 232.78</strain>
    </source>
</reference>
<dbReference type="AlphaFoldDB" id="A0AAE0P8J4"/>
<dbReference type="Pfam" id="PF13450">
    <property type="entry name" value="NAD_binding_8"/>
    <property type="match status" value="1"/>
</dbReference>
<evidence type="ECO:0000313" key="6">
    <source>
        <dbReference type="Proteomes" id="UP001285441"/>
    </source>
</evidence>
<dbReference type="Gene3D" id="3.30.410.10">
    <property type="entry name" value="Cholesterol Oxidase, domain 2"/>
    <property type="match status" value="1"/>
</dbReference>
<dbReference type="InterPro" id="IPR015920">
    <property type="entry name" value="Cellobiose_DH-like_cyt"/>
</dbReference>
<evidence type="ECO:0000313" key="5">
    <source>
        <dbReference type="EMBL" id="KAK3395292.1"/>
    </source>
</evidence>